<evidence type="ECO:0000313" key="2">
    <source>
        <dbReference type="Proteomes" id="UP000324222"/>
    </source>
</evidence>
<gene>
    <name evidence="1" type="ORF">E2C01_005968</name>
</gene>
<accession>A0A5B7CWV7</accession>
<organism evidence="1 2">
    <name type="scientific">Portunus trituberculatus</name>
    <name type="common">Swimming crab</name>
    <name type="synonym">Neptunus trituberculatus</name>
    <dbReference type="NCBI Taxonomy" id="210409"/>
    <lineage>
        <taxon>Eukaryota</taxon>
        <taxon>Metazoa</taxon>
        <taxon>Ecdysozoa</taxon>
        <taxon>Arthropoda</taxon>
        <taxon>Crustacea</taxon>
        <taxon>Multicrustacea</taxon>
        <taxon>Malacostraca</taxon>
        <taxon>Eumalacostraca</taxon>
        <taxon>Eucarida</taxon>
        <taxon>Decapoda</taxon>
        <taxon>Pleocyemata</taxon>
        <taxon>Brachyura</taxon>
        <taxon>Eubrachyura</taxon>
        <taxon>Portunoidea</taxon>
        <taxon>Portunidae</taxon>
        <taxon>Portuninae</taxon>
        <taxon>Portunus</taxon>
    </lineage>
</organism>
<dbReference type="AlphaFoldDB" id="A0A5B7CWV7"/>
<proteinExistence type="predicted"/>
<sequence length="68" mass="8170">MSSTWEKGLSAMVRCCSPYNKTESAHHLNYWERLKELRLYSLQRRERYLVMYVWKILGEPCTKCGHTT</sequence>
<reference evidence="1 2" key="1">
    <citation type="submission" date="2019-05" db="EMBL/GenBank/DDBJ databases">
        <title>Another draft genome of Portunus trituberculatus and its Hox gene families provides insights of decapod evolution.</title>
        <authorList>
            <person name="Jeong J.-H."/>
            <person name="Song I."/>
            <person name="Kim S."/>
            <person name="Choi T."/>
            <person name="Kim D."/>
            <person name="Ryu S."/>
            <person name="Kim W."/>
        </authorList>
    </citation>
    <scope>NUCLEOTIDE SEQUENCE [LARGE SCALE GENOMIC DNA]</scope>
    <source>
        <tissue evidence="1">Muscle</tissue>
    </source>
</reference>
<evidence type="ECO:0000313" key="1">
    <source>
        <dbReference type="EMBL" id="MPC13244.1"/>
    </source>
</evidence>
<dbReference type="EMBL" id="VSRR010000268">
    <property type="protein sequence ID" value="MPC13244.1"/>
    <property type="molecule type" value="Genomic_DNA"/>
</dbReference>
<comment type="caution">
    <text evidence="1">The sequence shown here is derived from an EMBL/GenBank/DDBJ whole genome shotgun (WGS) entry which is preliminary data.</text>
</comment>
<name>A0A5B7CWV7_PORTR</name>
<dbReference type="Proteomes" id="UP000324222">
    <property type="component" value="Unassembled WGS sequence"/>
</dbReference>
<keyword evidence="2" id="KW-1185">Reference proteome</keyword>
<protein>
    <submittedName>
        <fullName evidence="1">Uncharacterized protein</fullName>
    </submittedName>
</protein>